<protein>
    <submittedName>
        <fullName evidence="2">Putative cell division protein</fullName>
    </submittedName>
</protein>
<reference evidence="2" key="1">
    <citation type="journal article" date="2016" name="Antimicrob. Agents Chemother.">
        <title>Genomic characterization of Enterobacter cloacae isolates from China that co-produce KPC-3 and NDM-1 carbapenemases.</title>
        <authorList>
            <person name="Du H."/>
            <person name="Chen L."/>
            <person name="Chavda K.D."/>
            <person name="Pandey R."/>
            <person name="Zhang H."/>
            <person name="Xie X."/>
            <person name="Tang Y.W."/>
            <person name="Kreiswirth B.N."/>
        </authorList>
    </citation>
    <scope>NUCLEOTIDE SEQUENCE</scope>
    <source>
        <strain evidence="2">SZECL1</strain>
        <plasmid evidence="2">pSZECL_c</plasmid>
    </source>
</reference>
<dbReference type="Pfam" id="PF09397">
    <property type="entry name" value="FtsK_gamma"/>
    <property type="match status" value="1"/>
</dbReference>
<dbReference type="InterPro" id="IPR018541">
    <property type="entry name" value="Ftsk_gamma"/>
</dbReference>
<dbReference type="PANTHER" id="PTHR22683:SF41">
    <property type="entry name" value="DNA TRANSLOCASE FTSK"/>
    <property type="match status" value="1"/>
</dbReference>
<organism evidence="2">
    <name type="scientific">Enterobacter cloacae</name>
    <dbReference type="NCBI Taxonomy" id="550"/>
    <lineage>
        <taxon>Bacteria</taxon>
        <taxon>Pseudomonadati</taxon>
        <taxon>Pseudomonadota</taxon>
        <taxon>Gammaproteobacteria</taxon>
        <taxon>Enterobacterales</taxon>
        <taxon>Enterobacteriaceae</taxon>
        <taxon>Enterobacter</taxon>
        <taxon>Enterobacter cloacae complex</taxon>
    </lineage>
</organism>
<evidence type="ECO:0000259" key="1">
    <source>
        <dbReference type="SMART" id="SM00843"/>
    </source>
</evidence>
<dbReference type="InterPro" id="IPR036388">
    <property type="entry name" value="WH-like_DNA-bd_sf"/>
</dbReference>
<feature type="domain" description="FtsK gamma" evidence="1">
    <location>
        <begin position="115"/>
        <end position="180"/>
    </location>
</feature>
<dbReference type="RefSeq" id="WP_058999152.1">
    <property type="nucleotide sequence ID" value="NZ_KU302805.1"/>
</dbReference>
<dbReference type="PANTHER" id="PTHR22683">
    <property type="entry name" value="SPORULATION PROTEIN RELATED"/>
    <property type="match status" value="1"/>
</dbReference>
<dbReference type="GO" id="GO:0051301">
    <property type="term" value="P:cell division"/>
    <property type="evidence" value="ECO:0007669"/>
    <property type="project" value="UniProtKB-KW"/>
</dbReference>
<dbReference type="SUPFAM" id="SSF46785">
    <property type="entry name" value="Winged helix' DNA-binding domain"/>
    <property type="match status" value="1"/>
</dbReference>
<dbReference type="AlphaFoldDB" id="A0A142BR52"/>
<keyword evidence="2" id="KW-0614">Plasmid</keyword>
<dbReference type="EMBL" id="KU302805">
    <property type="protein sequence ID" value="AMP35560.1"/>
    <property type="molecule type" value="Genomic_DNA"/>
</dbReference>
<dbReference type="Gene3D" id="1.10.10.10">
    <property type="entry name" value="Winged helix-like DNA-binding domain superfamily/Winged helix DNA-binding domain"/>
    <property type="match status" value="1"/>
</dbReference>
<name>A0A142BR52_ENTCL</name>
<dbReference type="InterPro" id="IPR036390">
    <property type="entry name" value="WH_DNA-bd_sf"/>
</dbReference>
<accession>A0A142BR52</accession>
<sequence>MSSEFNKREYRRMFHPKLPEICLHVANNQRISEYELQRVFRIGKDDLIYIFNALHYLSVIRLDEEGAEHSILESSGKGLAFFEDKVIEFVDIATRHFENLLKEEQMENDRAERELEENDPLFEPAILLVVENQKASISLIQRHFRIGYNRAARIIERLESKGIITSPDANGSRNIIVGKDYKYEEKTDDVPISNNVIQFKR</sequence>
<keyword evidence="2" id="KW-0131">Cell cycle</keyword>
<proteinExistence type="predicted"/>
<evidence type="ECO:0000313" key="2">
    <source>
        <dbReference type="EMBL" id="AMP35560.1"/>
    </source>
</evidence>
<dbReference type="SMART" id="SM00843">
    <property type="entry name" value="Ftsk_gamma"/>
    <property type="match status" value="1"/>
</dbReference>
<keyword evidence="2" id="KW-0132">Cell division</keyword>
<dbReference type="InterPro" id="IPR050206">
    <property type="entry name" value="FtsK/SpoIIIE/SftA"/>
</dbReference>
<geneLocation type="plasmid" evidence="2">
    <name>pSZECL_c</name>
</geneLocation>